<dbReference type="AlphaFoldDB" id="A0A4S9XIR6"/>
<keyword evidence="1" id="KW-0732">Signal</keyword>
<evidence type="ECO:0000313" key="5">
    <source>
        <dbReference type="Proteomes" id="UP000309734"/>
    </source>
</evidence>
<dbReference type="EMBL" id="QZBS01000020">
    <property type="protein sequence ID" value="THZ77884.1"/>
    <property type="molecule type" value="Genomic_DNA"/>
</dbReference>
<dbReference type="Pfam" id="PF18841">
    <property type="entry name" value="B_solenoid_dext"/>
    <property type="match status" value="1"/>
</dbReference>
<protein>
    <submittedName>
        <fullName evidence="4">Glycoside hydrolase</fullName>
    </submittedName>
</protein>
<evidence type="ECO:0000256" key="1">
    <source>
        <dbReference type="SAM" id="SignalP"/>
    </source>
</evidence>
<dbReference type="Gene3D" id="2.160.20.10">
    <property type="entry name" value="Single-stranded right-handed beta-helix, Pectin lyase-like"/>
    <property type="match status" value="1"/>
</dbReference>
<evidence type="ECO:0000259" key="2">
    <source>
        <dbReference type="Pfam" id="PF03718"/>
    </source>
</evidence>
<proteinExistence type="predicted"/>
<dbReference type="InterPro" id="IPR041274">
    <property type="entry name" value="IPU_b_solenoid"/>
</dbReference>
<feature type="signal peptide" evidence="1">
    <location>
        <begin position="1"/>
        <end position="19"/>
    </location>
</feature>
<gene>
    <name evidence="4" type="ORF">D6C85_01395</name>
</gene>
<dbReference type="InterPro" id="IPR041402">
    <property type="entry name" value="B_solenoid_dext"/>
</dbReference>
<dbReference type="Gene3D" id="2.60.350.10">
    <property type="entry name" value="Dextranase, N-terminal"/>
    <property type="match status" value="1"/>
</dbReference>
<dbReference type="GO" id="GO:0004553">
    <property type="term" value="F:hydrolase activity, hydrolyzing O-glycosyl compounds"/>
    <property type="evidence" value="ECO:0007669"/>
    <property type="project" value="InterPro"/>
</dbReference>
<feature type="domain" description="Glycoside hydrolase family 49 C-terminal" evidence="2">
    <location>
        <begin position="494"/>
        <end position="603"/>
    </location>
</feature>
<feature type="domain" description="Glycoside hydrolase family 49 N-terminal" evidence="3">
    <location>
        <begin position="21"/>
        <end position="229"/>
    </location>
</feature>
<evidence type="ECO:0000313" key="4">
    <source>
        <dbReference type="EMBL" id="THZ77884.1"/>
    </source>
</evidence>
<dbReference type="InterPro" id="IPR012334">
    <property type="entry name" value="Pectin_lyas_fold"/>
</dbReference>
<dbReference type="Pfam" id="PF03718">
    <property type="entry name" value="Glyco_hydro_49"/>
    <property type="match status" value="1"/>
</dbReference>
<name>A0A4S9XIR6_AURPU</name>
<reference evidence="4 5" key="1">
    <citation type="submission" date="2018-10" db="EMBL/GenBank/DDBJ databases">
        <title>Fifty Aureobasidium pullulans genomes reveal a recombining polyextremotolerant generalist.</title>
        <authorList>
            <person name="Gostincar C."/>
            <person name="Turk M."/>
            <person name="Zajc J."/>
            <person name="Gunde-Cimerman N."/>
        </authorList>
    </citation>
    <scope>NUCLEOTIDE SEQUENCE [LARGE SCALE GENOMIC DNA]</scope>
    <source>
        <strain evidence="4 5">EXF-3519</strain>
    </source>
</reference>
<dbReference type="Pfam" id="PF17433">
    <property type="entry name" value="Glyco_hydro_49N"/>
    <property type="match status" value="1"/>
</dbReference>
<sequence length="634" mass="69329">MWGILNTGILLAGIAGATSNSNNTVNNSKLHTWWHDSGEITRSPVQPSSVRQSHLYSIQVSNSVDQTYYDSFAYQTIPRNGQGNILIPNDLTSTTTASDGITIEAAIGMTMSWTSFLYSADVWVKVHRLDGFGIESDTFVIRPTTLNLTTSVAGGDLFIQVPYSERGSKFSVEFNDILFDFRDGCSNPTCSYVQDTSASGPYYVDEYDDSMPLMGVEPLDSLLIFASPFEDESLIPDETSDDALVVPEGRISGLNTTEARIVIFKPGVYYATATDYLNLSSTVDWLYFAPGSYVKGAVEFHTNSALIQATGHGVLSGEQYVYQADPTYGFQNHNVDASPLRMWKGTVPNGQKTTWVVNGPTVNSPPFNSMDFYGDTSAFSVACTDYKQVGGYFGQTDGMQAYPGSVFQDIFYHTNDDTIKLYHSDVTVSNVVVQKGSTAPIIQFGWAARNISDIRVSDINIIHSRWNSNGSNPGIIGSNNLYDPSTASTSATNTSTADTYSSASNIVFSNIRSEGISGPLMRIYALENLHNITVSNVWVEEFGSCDGYENIGISESFMPAMTDGNGNNITVEGFIIEDFMVGDNKVTLDTASTVGNLYWNPDFDVTIQYKSKTSACFSFTCISRMQTTNRFVGV</sequence>
<dbReference type="Pfam" id="PF18783">
    <property type="entry name" value="IPU_b_solenoid"/>
    <property type="match status" value="1"/>
</dbReference>
<feature type="chain" id="PRO_5020891369" evidence="1">
    <location>
        <begin position="20"/>
        <end position="634"/>
    </location>
</feature>
<evidence type="ECO:0000259" key="3">
    <source>
        <dbReference type="Pfam" id="PF17433"/>
    </source>
</evidence>
<dbReference type="InterPro" id="IPR005192">
    <property type="entry name" value="Glyco_hydro_49_C"/>
</dbReference>
<accession>A0A4S9XIR6</accession>
<organism evidence="4 5">
    <name type="scientific">Aureobasidium pullulans</name>
    <name type="common">Black yeast</name>
    <name type="synonym">Pullularia pullulans</name>
    <dbReference type="NCBI Taxonomy" id="5580"/>
    <lineage>
        <taxon>Eukaryota</taxon>
        <taxon>Fungi</taxon>
        <taxon>Dikarya</taxon>
        <taxon>Ascomycota</taxon>
        <taxon>Pezizomycotina</taxon>
        <taxon>Dothideomycetes</taxon>
        <taxon>Dothideomycetidae</taxon>
        <taxon>Dothideales</taxon>
        <taxon>Saccotheciaceae</taxon>
        <taxon>Aureobasidium</taxon>
    </lineage>
</organism>
<dbReference type="InterPro" id="IPR035953">
    <property type="entry name" value="Dextranase_N-ter"/>
</dbReference>
<dbReference type="InterPro" id="IPR011050">
    <property type="entry name" value="Pectin_lyase_fold/virulence"/>
</dbReference>
<dbReference type="Proteomes" id="UP000309734">
    <property type="component" value="Unassembled WGS sequence"/>
</dbReference>
<comment type="caution">
    <text evidence="4">The sequence shown here is derived from an EMBL/GenBank/DDBJ whole genome shotgun (WGS) entry which is preliminary data.</text>
</comment>
<dbReference type="InterPro" id="IPR023226">
    <property type="entry name" value="Glyco_hydro_49_N_dom"/>
</dbReference>
<keyword evidence="4" id="KW-0378">Hydrolase</keyword>
<dbReference type="SUPFAM" id="SSF51126">
    <property type="entry name" value="Pectin lyase-like"/>
    <property type="match status" value="1"/>
</dbReference>
<dbReference type="SUPFAM" id="SSF101596">
    <property type="entry name" value="Dextranase, N-terminal domain"/>
    <property type="match status" value="1"/>
</dbReference>